<sequence>MARVGLIVRGENGHGRCDTGFQQSSLSTSPECIGNCFGLIRHILEMTSSTAEDREAPPTRNVMPKELAKMPCFPRSLDLFPAAARSSILSSDGSSGYTEQLTSKLPLTRSSIRLRFNMGCSCSSLFDDDDQQQARPTQPPPNMPHRRDHITTLDKKWGYHAIDGYELNNNTWGCDSATSGSQRTHYDGPSDPGASGRVGIAWSSDWEWQGGEHSVKSYVYGARQFQRRLVSEISALPTEVEWHYSTWDVRANVAFDIFTDPDRDHANSSGEFEVMIWLAKLGGVWPISESKAPIAHVEIAGHQWELHFGYNHGGQMKVFSFLPVNGPIQHFNADVKHFFDYLIHQHQFPAHNQYMLVYQLGTEAFTGGPAEFVVPKFIADVQ</sequence>
<dbReference type="STRING" id="1213857.A0A484FGM3"/>
<comment type="similarity">
    <text evidence="1 2">Belongs to the glycosyl hydrolase 12 (cellulase H) family.</text>
</comment>
<feature type="region of interest" description="Disordered" evidence="3">
    <location>
        <begin position="127"/>
        <end position="148"/>
    </location>
</feature>
<organism evidence="4 5">
    <name type="scientific">Colletotrichum orbiculare (strain 104-T / ATCC 96160 / CBS 514.97 / LARS 414 / MAFF 240422)</name>
    <name type="common">Cucumber anthracnose fungus</name>
    <name type="synonym">Colletotrichum lagenarium</name>
    <dbReference type="NCBI Taxonomy" id="1213857"/>
    <lineage>
        <taxon>Eukaryota</taxon>
        <taxon>Fungi</taxon>
        <taxon>Dikarya</taxon>
        <taxon>Ascomycota</taxon>
        <taxon>Pezizomycotina</taxon>
        <taxon>Sordariomycetes</taxon>
        <taxon>Hypocreomycetidae</taxon>
        <taxon>Glomerellales</taxon>
        <taxon>Glomerellaceae</taxon>
        <taxon>Colletotrichum</taxon>
        <taxon>Colletotrichum orbiculare species complex</taxon>
    </lineage>
</organism>
<dbReference type="AlphaFoldDB" id="A0A484FGM3"/>
<keyword evidence="2" id="KW-0624">Polysaccharide degradation</keyword>
<name>A0A484FGM3_COLOR</name>
<dbReference type="GO" id="GO:0008810">
    <property type="term" value="F:cellulase activity"/>
    <property type="evidence" value="ECO:0007669"/>
    <property type="project" value="InterPro"/>
</dbReference>
<reference evidence="5" key="2">
    <citation type="journal article" date="2019" name="Mol. Plant Microbe Interact.">
        <title>Genome sequence resources for four phytopathogenic fungi from the Colletotrichum orbiculare species complex.</title>
        <authorList>
            <person name="Gan P."/>
            <person name="Tsushima A."/>
            <person name="Narusaka M."/>
            <person name="Narusaka Y."/>
            <person name="Takano Y."/>
            <person name="Kubo Y."/>
            <person name="Shirasu K."/>
        </authorList>
    </citation>
    <scope>GENOME REANNOTATION</scope>
    <source>
        <strain evidence="5">104-T / ATCC 96160 / CBS 514.97 / LARS 414 / MAFF 240422</strain>
    </source>
</reference>
<dbReference type="EMBL" id="AMCV02000033">
    <property type="protein sequence ID" value="TDZ16786.1"/>
    <property type="molecule type" value="Genomic_DNA"/>
</dbReference>
<keyword evidence="2" id="KW-0326">Glycosidase</keyword>
<evidence type="ECO:0000256" key="1">
    <source>
        <dbReference type="ARBA" id="ARBA00005519"/>
    </source>
</evidence>
<protein>
    <submittedName>
        <fullName evidence="4">Endoglucanase cel12B</fullName>
    </submittedName>
</protein>
<evidence type="ECO:0000256" key="2">
    <source>
        <dbReference type="RuleBase" id="RU361163"/>
    </source>
</evidence>
<evidence type="ECO:0000313" key="5">
    <source>
        <dbReference type="Proteomes" id="UP000014480"/>
    </source>
</evidence>
<accession>A0A484FGM3</accession>
<dbReference type="Proteomes" id="UP000014480">
    <property type="component" value="Unassembled WGS sequence"/>
</dbReference>
<dbReference type="OrthoDB" id="89349at2759"/>
<dbReference type="Pfam" id="PF01670">
    <property type="entry name" value="Glyco_hydro_12"/>
    <property type="match status" value="1"/>
</dbReference>
<keyword evidence="2" id="KW-0378">Hydrolase</keyword>
<keyword evidence="2" id="KW-0119">Carbohydrate metabolism</keyword>
<comment type="caution">
    <text evidence="4">The sequence shown here is derived from an EMBL/GenBank/DDBJ whole genome shotgun (WGS) entry which is preliminary data.</text>
</comment>
<dbReference type="PANTHER" id="PTHR34002">
    <property type="entry name" value="BLR1656 PROTEIN"/>
    <property type="match status" value="1"/>
</dbReference>
<evidence type="ECO:0000256" key="3">
    <source>
        <dbReference type="SAM" id="MobiDB-lite"/>
    </source>
</evidence>
<gene>
    <name evidence="4" type="primary">cel12B</name>
    <name evidence="4" type="ORF">Cob_v010412</name>
</gene>
<dbReference type="SUPFAM" id="SSF49899">
    <property type="entry name" value="Concanavalin A-like lectins/glucanases"/>
    <property type="match status" value="1"/>
</dbReference>
<evidence type="ECO:0000313" key="4">
    <source>
        <dbReference type="EMBL" id="TDZ16786.1"/>
    </source>
</evidence>
<dbReference type="InterPro" id="IPR013320">
    <property type="entry name" value="ConA-like_dom_sf"/>
</dbReference>
<dbReference type="PANTHER" id="PTHR34002:SF10">
    <property type="entry name" value="PUTATIVE-RELATED"/>
    <property type="match status" value="1"/>
</dbReference>
<dbReference type="GO" id="GO:0000272">
    <property type="term" value="P:polysaccharide catabolic process"/>
    <property type="evidence" value="ECO:0007669"/>
    <property type="project" value="UniProtKB-KW"/>
</dbReference>
<dbReference type="InterPro" id="IPR002594">
    <property type="entry name" value="GH12"/>
</dbReference>
<dbReference type="Gene3D" id="2.60.120.180">
    <property type="match status" value="1"/>
</dbReference>
<reference evidence="5" key="1">
    <citation type="journal article" date="2013" name="New Phytol.">
        <title>Comparative genomic and transcriptomic analyses reveal the hemibiotrophic stage shift of Colletotrichum fungi.</title>
        <authorList>
            <person name="Gan P."/>
            <person name="Ikeda K."/>
            <person name="Irieda H."/>
            <person name="Narusaka M."/>
            <person name="O'Connell R.J."/>
            <person name="Narusaka Y."/>
            <person name="Takano Y."/>
            <person name="Kubo Y."/>
            <person name="Shirasu K."/>
        </authorList>
    </citation>
    <scope>NUCLEOTIDE SEQUENCE [LARGE SCALE GENOMIC DNA]</scope>
    <source>
        <strain evidence="5">104-T / ATCC 96160 / CBS 514.97 / LARS 414 / MAFF 240422</strain>
    </source>
</reference>
<dbReference type="InterPro" id="IPR013319">
    <property type="entry name" value="GH11/12"/>
</dbReference>
<keyword evidence="5" id="KW-1185">Reference proteome</keyword>
<proteinExistence type="inferred from homology"/>